<dbReference type="GO" id="GO:0008017">
    <property type="term" value="F:microtubule binding"/>
    <property type="evidence" value="ECO:0000318"/>
    <property type="project" value="GO_Central"/>
</dbReference>
<dbReference type="Pfam" id="PF00225">
    <property type="entry name" value="Kinesin"/>
    <property type="match status" value="1"/>
</dbReference>
<dbReference type="Gene3D" id="3.40.850.10">
    <property type="entry name" value="Kinesin motor domain"/>
    <property type="match status" value="1"/>
</dbReference>
<dbReference type="PRINTS" id="PR00380">
    <property type="entry name" value="KINESINHEAVY"/>
</dbReference>
<sequence length="340" mass="37584">MADKIQVAVRVRPVLFQKKDVEIHWSWSEGVVFQCEPGTPKRIGNPYLFDQVFGTETQNYQIFTKLVQPLIDSAMNGFNVTVLAYGQTASGKTYTMMGSQKELGIVQLAVDRIFSLIEQYPERAFLLRCSYIEIYNETISDLLSSNPQKLKVQELAEGHVVVHNLIETNVNTPDAVLKLMQQGNKQRKVGGTSMNERSSRSHTIFRIIVESLPRDEADRSDAAVIVSHINLVDLAGSEKASQTNATGDRFREGCAINTSLSALSLVIKQLSEGEGFVNFRDSKLTHILRASLGGNARTAIICNVTPTVLDETSSTLKFACSAKAVQNQPQVNEVLSDQVC</sequence>
<dbReference type="InterPro" id="IPR001752">
    <property type="entry name" value="Kinesin_motor_dom"/>
</dbReference>
<dbReference type="InterPro" id="IPR027640">
    <property type="entry name" value="Kinesin-like_fam"/>
</dbReference>
<dbReference type="STRING" id="6669.E9HF65"/>
<keyword evidence="3 7" id="KW-0067">ATP-binding</keyword>
<dbReference type="SUPFAM" id="SSF52540">
    <property type="entry name" value="P-loop containing nucleoside triphosphate hydrolases"/>
    <property type="match status" value="1"/>
</dbReference>
<dbReference type="PROSITE" id="PS00411">
    <property type="entry name" value="KINESIN_MOTOR_1"/>
    <property type="match status" value="1"/>
</dbReference>
<dbReference type="InterPro" id="IPR036961">
    <property type="entry name" value="Kinesin_motor_dom_sf"/>
</dbReference>
<dbReference type="EMBL" id="GL732633">
    <property type="protein sequence ID" value="EFX69641.1"/>
    <property type="molecule type" value="Genomic_DNA"/>
</dbReference>
<evidence type="ECO:0000313" key="11">
    <source>
        <dbReference type="Proteomes" id="UP000000305"/>
    </source>
</evidence>
<dbReference type="PANTHER" id="PTHR47968">
    <property type="entry name" value="CENTROMERE PROTEIN E"/>
    <property type="match status" value="1"/>
</dbReference>
<comment type="similarity">
    <text evidence="7 8">Belongs to the TRAFAC class myosin-kinesin ATPase superfamily. Kinesin family.</text>
</comment>
<dbReference type="GO" id="GO:0005874">
    <property type="term" value="C:microtubule"/>
    <property type="evidence" value="ECO:0000318"/>
    <property type="project" value="GO_Central"/>
</dbReference>
<gene>
    <name evidence="10" type="ORF">DAPPUDRAFT_300890</name>
</gene>
<evidence type="ECO:0000256" key="5">
    <source>
        <dbReference type="ARBA" id="ARBA00023175"/>
    </source>
</evidence>
<dbReference type="FunFam" id="3.40.850.10:FF:000177">
    <property type="entry name" value="Kinesin-like protein"/>
    <property type="match status" value="1"/>
</dbReference>
<dbReference type="GO" id="GO:0007018">
    <property type="term" value="P:microtubule-based movement"/>
    <property type="evidence" value="ECO:0000318"/>
    <property type="project" value="GO_Central"/>
</dbReference>
<dbReference type="PANTHER" id="PTHR47968:SF75">
    <property type="entry name" value="CENTROMERE-ASSOCIATED PROTEIN E"/>
    <property type="match status" value="1"/>
</dbReference>
<evidence type="ECO:0000256" key="1">
    <source>
        <dbReference type="ARBA" id="ARBA00004245"/>
    </source>
</evidence>
<dbReference type="SMART" id="SM00129">
    <property type="entry name" value="KISc"/>
    <property type="match status" value="1"/>
</dbReference>
<dbReference type="GO" id="GO:0003777">
    <property type="term" value="F:microtubule motor activity"/>
    <property type="evidence" value="ECO:0007669"/>
    <property type="project" value="InterPro"/>
</dbReference>
<dbReference type="GO" id="GO:0000278">
    <property type="term" value="P:mitotic cell cycle"/>
    <property type="evidence" value="ECO:0000318"/>
    <property type="project" value="GO_Central"/>
</dbReference>
<keyword evidence="6" id="KW-0963">Cytoplasm</keyword>
<evidence type="ECO:0000256" key="2">
    <source>
        <dbReference type="ARBA" id="ARBA00022741"/>
    </source>
</evidence>
<dbReference type="eggNOG" id="KOG0242">
    <property type="taxonomic scope" value="Eukaryota"/>
</dbReference>
<evidence type="ECO:0000256" key="8">
    <source>
        <dbReference type="RuleBase" id="RU000394"/>
    </source>
</evidence>
<dbReference type="OMA" id="NVHETIS"/>
<comment type="subcellular location">
    <subcellularLocation>
        <location evidence="1">Cytoplasm</location>
        <location evidence="1">Cytoskeleton</location>
    </subcellularLocation>
</comment>
<proteinExistence type="inferred from homology"/>
<keyword evidence="4" id="KW-0175">Coiled coil</keyword>
<dbReference type="HOGENOM" id="CLU_001485_2_0_1"/>
<accession>E9HF65</accession>
<dbReference type="InParanoid" id="E9HF65"/>
<keyword evidence="2 7" id="KW-0547">Nucleotide-binding</keyword>
<evidence type="ECO:0000256" key="7">
    <source>
        <dbReference type="PROSITE-ProRule" id="PRU00283"/>
    </source>
</evidence>
<protein>
    <recommendedName>
        <fullName evidence="8">Kinesin-like protein</fullName>
    </recommendedName>
</protein>
<evidence type="ECO:0000313" key="10">
    <source>
        <dbReference type="EMBL" id="EFX69641.1"/>
    </source>
</evidence>
<keyword evidence="11" id="KW-1185">Reference proteome</keyword>
<keyword evidence="5 7" id="KW-0505">Motor protein</keyword>
<dbReference type="AlphaFoldDB" id="E9HF65"/>
<dbReference type="PhylomeDB" id="E9HF65"/>
<organism evidence="10 11">
    <name type="scientific">Daphnia pulex</name>
    <name type="common">Water flea</name>
    <dbReference type="NCBI Taxonomy" id="6669"/>
    <lineage>
        <taxon>Eukaryota</taxon>
        <taxon>Metazoa</taxon>
        <taxon>Ecdysozoa</taxon>
        <taxon>Arthropoda</taxon>
        <taxon>Crustacea</taxon>
        <taxon>Branchiopoda</taxon>
        <taxon>Diplostraca</taxon>
        <taxon>Cladocera</taxon>
        <taxon>Anomopoda</taxon>
        <taxon>Daphniidae</taxon>
        <taxon>Daphnia</taxon>
    </lineage>
</organism>
<evidence type="ECO:0000256" key="6">
    <source>
        <dbReference type="ARBA" id="ARBA00023212"/>
    </source>
</evidence>
<evidence type="ECO:0000256" key="3">
    <source>
        <dbReference type="ARBA" id="ARBA00022840"/>
    </source>
</evidence>
<evidence type="ECO:0000259" key="9">
    <source>
        <dbReference type="PROSITE" id="PS50067"/>
    </source>
</evidence>
<dbReference type="KEGG" id="dpx:DAPPUDRAFT_300890"/>
<dbReference type="InterPro" id="IPR019821">
    <property type="entry name" value="Kinesin_motor_CS"/>
</dbReference>
<evidence type="ECO:0000256" key="4">
    <source>
        <dbReference type="ARBA" id="ARBA00023054"/>
    </source>
</evidence>
<feature type="binding site" evidence="7">
    <location>
        <begin position="86"/>
        <end position="93"/>
    </location>
    <ligand>
        <name>ATP</name>
        <dbReference type="ChEBI" id="CHEBI:30616"/>
    </ligand>
</feature>
<feature type="domain" description="Kinesin motor" evidence="9">
    <location>
        <begin position="4"/>
        <end position="325"/>
    </location>
</feature>
<dbReference type="GO" id="GO:0005524">
    <property type="term" value="F:ATP binding"/>
    <property type="evidence" value="ECO:0007669"/>
    <property type="project" value="UniProtKB-UniRule"/>
</dbReference>
<reference evidence="10 11" key="1">
    <citation type="journal article" date="2011" name="Science">
        <title>The ecoresponsive genome of Daphnia pulex.</title>
        <authorList>
            <person name="Colbourne J.K."/>
            <person name="Pfrender M.E."/>
            <person name="Gilbert D."/>
            <person name="Thomas W.K."/>
            <person name="Tucker A."/>
            <person name="Oakley T.H."/>
            <person name="Tokishita S."/>
            <person name="Aerts A."/>
            <person name="Arnold G.J."/>
            <person name="Basu M.K."/>
            <person name="Bauer D.J."/>
            <person name="Caceres C.E."/>
            <person name="Carmel L."/>
            <person name="Casola C."/>
            <person name="Choi J.H."/>
            <person name="Detter J.C."/>
            <person name="Dong Q."/>
            <person name="Dusheyko S."/>
            <person name="Eads B.D."/>
            <person name="Frohlich T."/>
            <person name="Geiler-Samerotte K.A."/>
            <person name="Gerlach D."/>
            <person name="Hatcher P."/>
            <person name="Jogdeo S."/>
            <person name="Krijgsveld J."/>
            <person name="Kriventseva E.V."/>
            <person name="Kultz D."/>
            <person name="Laforsch C."/>
            <person name="Lindquist E."/>
            <person name="Lopez J."/>
            <person name="Manak J.R."/>
            <person name="Muller J."/>
            <person name="Pangilinan J."/>
            <person name="Patwardhan R.P."/>
            <person name="Pitluck S."/>
            <person name="Pritham E.J."/>
            <person name="Rechtsteiner A."/>
            <person name="Rho M."/>
            <person name="Rogozin I.B."/>
            <person name="Sakarya O."/>
            <person name="Salamov A."/>
            <person name="Schaack S."/>
            <person name="Shapiro H."/>
            <person name="Shiga Y."/>
            <person name="Skalitzky C."/>
            <person name="Smith Z."/>
            <person name="Souvorov A."/>
            <person name="Sung W."/>
            <person name="Tang Z."/>
            <person name="Tsuchiya D."/>
            <person name="Tu H."/>
            <person name="Vos H."/>
            <person name="Wang M."/>
            <person name="Wolf Y.I."/>
            <person name="Yamagata H."/>
            <person name="Yamada T."/>
            <person name="Ye Y."/>
            <person name="Shaw J.R."/>
            <person name="Andrews J."/>
            <person name="Crease T.J."/>
            <person name="Tang H."/>
            <person name="Lucas S.M."/>
            <person name="Robertson H.M."/>
            <person name="Bork P."/>
            <person name="Koonin E.V."/>
            <person name="Zdobnov E.M."/>
            <person name="Grigoriev I.V."/>
            <person name="Lynch M."/>
            <person name="Boore J.L."/>
        </authorList>
    </citation>
    <scope>NUCLEOTIDE SEQUENCE [LARGE SCALE GENOMIC DNA]</scope>
</reference>
<dbReference type="InterPro" id="IPR027417">
    <property type="entry name" value="P-loop_NTPase"/>
</dbReference>
<keyword evidence="6" id="KW-0206">Cytoskeleton</keyword>
<dbReference type="OrthoDB" id="3176171at2759"/>
<name>E9HF65_DAPPU</name>
<keyword evidence="8" id="KW-0493">Microtubule</keyword>
<dbReference type="PROSITE" id="PS50067">
    <property type="entry name" value="KINESIN_MOTOR_2"/>
    <property type="match status" value="1"/>
</dbReference>
<dbReference type="Proteomes" id="UP000000305">
    <property type="component" value="Unassembled WGS sequence"/>
</dbReference>